<keyword evidence="4" id="KW-1185">Reference proteome</keyword>
<feature type="compositionally biased region" description="Basic and acidic residues" evidence="2">
    <location>
        <begin position="1"/>
        <end position="17"/>
    </location>
</feature>
<dbReference type="Pfam" id="PF00571">
    <property type="entry name" value="CBS"/>
    <property type="match status" value="2"/>
</dbReference>
<dbReference type="KEGG" id="acel:acsn021_13140"/>
<keyword evidence="1" id="KW-0129">CBS domain</keyword>
<dbReference type="PANTHER" id="PTHR43080:SF26">
    <property type="entry name" value="REGULATORY PROTEIN"/>
    <property type="match status" value="1"/>
</dbReference>
<proteinExistence type="predicted"/>
<dbReference type="RefSeq" id="WP_184092864.1">
    <property type="nucleotide sequence ID" value="NZ_AP023367.1"/>
</dbReference>
<evidence type="ECO:0000256" key="1">
    <source>
        <dbReference type="ARBA" id="ARBA00023122"/>
    </source>
</evidence>
<dbReference type="SUPFAM" id="SSF54631">
    <property type="entry name" value="CBS-domain pair"/>
    <property type="match status" value="1"/>
</dbReference>
<protein>
    <submittedName>
        <fullName evidence="3">CBS domain-containing protein</fullName>
    </submittedName>
</protein>
<dbReference type="InterPro" id="IPR046342">
    <property type="entry name" value="CBS_dom_sf"/>
</dbReference>
<organism evidence="3 4">
    <name type="scientific">Anaerocolumna cellulosilytica</name>
    <dbReference type="NCBI Taxonomy" id="433286"/>
    <lineage>
        <taxon>Bacteria</taxon>
        <taxon>Bacillati</taxon>
        <taxon>Bacillota</taxon>
        <taxon>Clostridia</taxon>
        <taxon>Lachnospirales</taxon>
        <taxon>Lachnospiraceae</taxon>
        <taxon>Anaerocolumna</taxon>
    </lineage>
</organism>
<feature type="region of interest" description="Disordered" evidence="2">
    <location>
        <begin position="1"/>
        <end position="21"/>
    </location>
</feature>
<gene>
    <name evidence="3" type="ORF">acsn021_13140</name>
</gene>
<dbReference type="PROSITE" id="PS51371">
    <property type="entry name" value="CBS"/>
    <property type="match status" value="1"/>
</dbReference>
<dbReference type="InterPro" id="IPR051257">
    <property type="entry name" value="Diverse_CBS-Domain"/>
</dbReference>
<dbReference type="AlphaFoldDB" id="A0A6S6R2J8"/>
<dbReference type="EMBL" id="AP023367">
    <property type="protein sequence ID" value="BCJ93745.1"/>
    <property type="molecule type" value="Genomic_DNA"/>
</dbReference>
<evidence type="ECO:0000313" key="3">
    <source>
        <dbReference type="EMBL" id="BCJ93745.1"/>
    </source>
</evidence>
<evidence type="ECO:0000256" key="2">
    <source>
        <dbReference type="SAM" id="MobiDB-lite"/>
    </source>
</evidence>
<name>A0A6S6R2J8_9FIRM</name>
<accession>A0A6S6R2J8</accession>
<reference evidence="3 4" key="1">
    <citation type="journal article" date="2016" name="Int. J. Syst. Evol. Microbiol.">
        <title>Descriptions of Anaerotaenia torta gen. nov., sp. nov. and Anaerocolumna cellulosilytica gen. nov., sp. nov. isolated from a methanogenic reactor of cattle waste.</title>
        <authorList>
            <person name="Uek A."/>
            <person name="Ohtaki Y."/>
            <person name="Kaku N."/>
            <person name="Ueki K."/>
        </authorList>
    </citation>
    <scope>NUCLEOTIDE SEQUENCE [LARGE SCALE GENOMIC DNA]</scope>
    <source>
        <strain evidence="3 4">SN021</strain>
    </source>
</reference>
<dbReference type="Proteomes" id="UP000515561">
    <property type="component" value="Chromosome"/>
</dbReference>
<dbReference type="CDD" id="cd09834">
    <property type="entry name" value="CBS_pair_bac"/>
    <property type="match status" value="1"/>
</dbReference>
<sequence length="160" mass="18517">MQLYSKDTKKQDTHSSNHENSFLGNDRKNILFLLTPKASVEFLLDSSPLRQGLEKIKYHRYAAIPVISEDGAYIGTVSEGDFLWHMMDSNNYLIKSQENSLISDIIRKGWNPAVKIDTTMEELLLRIMEQNFVPVIDDRNKFVGIITRKDIIKYYCNLSI</sequence>
<dbReference type="InterPro" id="IPR000644">
    <property type="entry name" value="CBS_dom"/>
</dbReference>
<dbReference type="PANTHER" id="PTHR43080">
    <property type="entry name" value="CBS DOMAIN-CONTAINING PROTEIN CBSX3, MITOCHONDRIAL"/>
    <property type="match status" value="1"/>
</dbReference>
<dbReference type="Gene3D" id="3.10.580.10">
    <property type="entry name" value="CBS-domain"/>
    <property type="match status" value="1"/>
</dbReference>
<evidence type="ECO:0000313" key="4">
    <source>
        <dbReference type="Proteomes" id="UP000515561"/>
    </source>
</evidence>